<evidence type="ECO:0000313" key="4">
    <source>
        <dbReference type="Proteomes" id="UP000292260"/>
    </source>
</evidence>
<name>A0A4R0VLS1_BIFLL</name>
<gene>
    <name evidence="2" type="ORF">MCC10043_0164</name>
    <name evidence="3" type="ORF">MCC10116_0161</name>
</gene>
<dbReference type="RefSeq" id="WP_021975234.1">
    <property type="nucleotide sequence ID" value="NZ_BCYL01000028.1"/>
</dbReference>
<dbReference type="EMBL" id="SHTF01000002">
    <property type="protein sequence ID" value="TCF66234.1"/>
    <property type="molecule type" value="Genomic_DNA"/>
</dbReference>
<feature type="domain" description="Bacterial mobilisation" evidence="1">
    <location>
        <begin position="57"/>
        <end position="96"/>
    </location>
</feature>
<dbReference type="Proteomes" id="UP000292787">
    <property type="component" value="Unassembled WGS sequence"/>
</dbReference>
<evidence type="ECO:0000313" key="5">
    <source>
        <dbReference type="Proteomes" id="UP000292787"/>
    </source>
</evidence>
<dbReference type="AlphaFoldDB" id="A0A4R0VLS1"/>
<reference evidence="3" key="2">
    <citation type="submission" date="2019-02" db="EMBL/GenBank/DDBJ databases">
        <authorList>
            <person name="Odamaki T."/>
        </authorList>
    </citation>
    <scope>NUCLEOTIDE SEQUENCE</scope>
    <source>
        <strain evidence="2">MCC10043</strain>
        <strain evidence="3">MCC10116</strain>
    </source>
</reference>
<accession>A0A4R0VLS1</accession>
<comment type="caution">
    <text evidence="3">The sequence shown here is derived from an EMBL/GenBank/DDBJ whole genome shotgun (WGS) entry which is preliminary data.</text>
</comment>
<protein>
    <submittedName>
        <fullName evidence="3">Mobilization protein</fullName>
    </submittedName>
</protein>
<reference evidence="4 5" key="1">
    <citation type="journal article" date="2018" name="Sci. Rep.">
        <title>Genomic diversity and distribution of Bifidobacterium longum subsp. longum across the human lifespan.</title>
        <authorList>
            <person name="Odamaki T."/>
            <person name="Bottacini F."/>
            <person name="Kato K."/>
            <person name="Mitsuyama E."/>
            <person name="Yoshida K."/>
            <person name="Horigome A."/>
            <person name="Xiao J.Z."/>
            <person name="van Sinderen D."/>
        </authorList>
    </citation>
    <scope>NUCLEOTIDE SEQUENCE [LARGE SCALE GENOMIC DNA]</scope>
    <source>
        <strain evidence="2 4">MCC10043</strain>
        <strain evidence="3 5">MCC10116</strain>
    </source>
</reference>
<dbReference type="Proteomes" id="UP000292260">
    <property type="component" value="Unassembled WGS sequence"/>
</dbReference>
<sequence>MFTPEEWEQARRIHERWARNIPVYRRWGDFARQTLMHGALMNVSVTLASDPEVFKAELHHIGVNVNQIARIANLTGSVSPQQMRELHDLLALIDERMTGMEREKAEIDAVQGLY</sequence>
<evidence type="ECO:0000313" key="2">
    <source>
        <dbReference type="EMBL" id="TCE42311.1"/>
    </source>
</evidence>
<dbReference type="EMBL" id="SHQU01000005">
    <property type="protein sequence ID" value="TCE42311.1"/>
    <property type="molecule type" value="Genomic_DNA"/>
</dbReference>
<dbReference type="Pfam" id="PF05713">
    <property type="entry name" value="MobC"/>
    <property type="match status" value="1"/>
</dbReference>
<dbReference type="GeneID" id="93091773"/>
<organism evidence="3 5">
    <name type="scientific">Bifidobacterium longum subsp. longum</name>
    <dbReference type="NCBI Taxonomy" id="1679"/>
    <lineage>
        <taxon>Bacteria</taxon>
        <taxon>Bacillati</taxon>
        <taxon>Actinomycetota</taxon>
        <taxon>Actinomycetes</taxon>
        <taxon>Bifidobacteriales</taxon>
        <taxon>Bifidobacteriaceae</taxon>
        <taxon>Bifidobacterium</taxon>
    </lineage>
</organism>
<dbReference type="InterPro" id="IPR008687">
    <property type="entry name" value="MobC"/>
</dbReference>
<proteinExistence type="predicted"/>
<evidence type="ECO:0000313" key="3">
    <source>
        <dbReference type="EMBL" id="TCF66234.1"/>
    </source>
</evidence>
<evidence type="ECO:0000259" key="1">
    <source>
        <dbReference type="Pfam" id="PF05713"/>
    </source>
</evidence>